<proteinExistence type="predicted"/>
<reference evidence="1 2" key="1">
    <citation type="submission" date="2023-03" db="EMBL/GenBank/DDBJ databases">
        <title>Genome sequence of Lichtheimia ornata CBS 291.66.</title>
        <authorList>
            <person name="Mohabir J.T."/>
            <person name="Shea T.P."/>
            <person name="Kurbessoian T."/>
            <person name="Berby B."/>
            <person name="Fontaine J."/>
            <person name="Livny J."/>
            <person name="Gnirke A."/>
            <person name="Stajich J.E."/>
            <person name="Cuomo C.A."/>
        </authorList>
    </citation>
    <scope>NUCLEOTIDE SEQUENCE [LARGE SCALE GENOMIC DNA]</scope>
    <source>
        <strain evidence="1">CBS 291.66</strain>
    </source>
</reference>
<accession>A0AAD7Y0U7</accession>
<dbReference type="RefSeq" id="XP_058342595.1">
    <property type="nucleotide sequence ID" value="XM_058486524.1"/>
</dbReference>
<dbReference type="EMBL" id="JARTCD010000029">
    <property type="protein sequence ID" value="KAJ8657682.1"/>
    <property type="molecule type" value="Genomic_DNA"/>
</dbReference>
<evidence type="ECO:0000313" key="2">
    <source>
        <dbReference type="Proteomes" id="UP001234581"/>
    </source>
</evidence>
<dbReference type="GeneID" id="83213908"/>
<sequence>MDAIKCNDEKSWKATLITCRVVSRNDGSHHVDTAKEDGFDKCFTAMDHIGILEPMHAAAISQSWMKDVYDDSEQEYNGIMIPVDGYTYVTFKRSPFRWQVDDLSLRLSTPRCLTILSVRSIMTTILTPTLIKQRCYHQHYHAPFLSTCMHIINHSWPYLLDANSKHSTSRMMDGLGQATTAHGPMEAVLLEASGSGNREQNAAHSLNDTIRLLECATNSLLIEMHHSKAASYDTYTKLKVFTVQCIKDQLAMNEVSLLNPSKWKSIEKRTCQVPNSWSQRALWTKLFELVATLMISLNEAKRVLESLSMESAGLVEFEGKSVKEGFLS</sequence>
<comment type="caution">
    <text evidence="1">The sequence shown here is derived from an EMBL/GenBank/DDBJ whole genome shotgun (WGS) entry which is preliminary data.</text>
</comment>
<keyword evidence="2" id="KW-1185">Reference proteome</keyword>
<gene>
    <name evidence="1" type="ORF">O0I10_006497</name>
</gene>
<dbReference type="Proteomes" id="UP001234581">
    <property type="component" value="Unassembled WGS sequence"/>
</dbReference>
<organism evidence="1 2">
    <name type="scientific">Lichtheimia ornata</name>
    <dbReference type="NCBI Taxonomy" id="688661"/>
    <lineage>
        <taxon>Eukaryota</taxon>
        <taxon>Fungi</taxon>
        <taxon>Fungi incertae sedis</taxon>
        <taxon>Mucoromycota</taxon>
        <taxon>Mucoromycotina</taxon>
        <taxon>Mucoromycetes</taxon>
        <taxon>Mucorales</taxon>
        <taxon>Lichtheimiaceae</taxon>
        <taxon>Lichtheimia</taxon>
    </lineage>
</organism>
<evidence type="ECO:0000313" key="1">
    <source>
        <dbReference type="EMBL" id="KAJ8657682.1"/>
    </source>
</evidence>
<dbReference type="AlphaFoldDB" id="A0AAD7Y0U7"/>
<protein>
    <submittedName>
        <fullName evidence="1">Uncharacterized protein</fullName>
    </submittedName>
</protein>
<name>A0AAD7Y0U7_9FUNG</name>